<protein>
    <submittedName>
        <fullName evidence="2">Paraquat-inducible protein A</fullName>
    </submittedName>
</protein>
<comment type="caution">
    <text evidence="2">The sequence shown here is derived from an EMBL/GenBank/DDBJ whole genome shotgun (WGS) entry which is preliminary data.</text>
</comment>
<keyword evidence="1" id="KW-0812">Transmembrane</keyword>
<name>A0ABQ1HXZ7_9ALTE</name>
<dbReference type="InterPro" id="IPR007498">
    <property type="entry name" value="PqiA-like"/>
</dbReference>
<feature type="transmembrane region" description="Helical" evidence="1">
    <location>
        <begin position="144"/>
        <end position="165"/>
    </location>
</feature>
<keyword evidence="3" id="KW-1185">Reference proteome</keyword>
<reference evidence="3" key="1">
    <citation type="journal article" date="2019" name="Int. J. Syst. Evol. Microbiol.">
        <title>The Global Catalogue of Microorganisms (GCM) 10K type strain sequencing project: providing services to taxonomists for standard genome sequencing and annotation.</title>
        <authorList>
            <consortium name="The Broad Institute Genomics Platform"/>
            <consortium name="The Broad Institute Genome Sequencing Center for Infectious Disease"/>
            <person name="Wu L."/>
            <person name="Ma J."/>
        </authorList>
    </citation>
    <scope>NUCLEOTIDE SEQUENCE [LARGE SCALE GENOMIC DNA]</scope>
    <source>
        <strain evidence="3">CGMCC 1.10131</strain>
    </source>
</reference>
<dbReference type="Pfam" id="PF04403">
    <property type="entry name" value="PqiA"/>
    <property type="match status" value="1"/>
</dbReference>
<dbReference type="RefSeq" id="WP_055731549.1">
    <property type="nucleotide sequence ID" value="NZ_BMDY01000002.1"/>
</dbReference>
<feature type="transmembrane region" description="Helical" evidence="1">
    <location>
        <begin position="171"/>
        <end position="190"/>
    </location>
</feature>
<dbReference type="EMBL" id="BMDY01000002">
    <property type="protein sequence ID" value="GGA95458.1"/>
    <property type="molecule type" value="Genomic_DNA"/>
</dbReference>
<evidence type="ECO:0000313" key="2">
    <source>
        <dbReference type="EMBL" id="GGA95458.1"/>
    </source>
</evidence>
<gene>
    <name evidence="2" type="ORF">GCM10007414_05320</name>
</gene>
<dbReference type="Proteomes" id="UP000651977">
    <property type="component" value="Unassembled WGS sequence"/>
</dbReference>
<evidence type="ECO:0000256" key="1">
    <source>
        <dbReference type="SAM" id="Phobius"/>
    </source>
</evidence>
<proteinExistence type="predicted"/>
<feature type="transmembrane region" description="Helical" evidence="1">
    <location>
        <begin position="96"/>
        <end position="123"/>
    </location>
</feature>
<evidence type="ECO:0000313" key="3">
    <source>
        <dbReference type="Proteomes" id="UP000651977"/>
    </source>
</evidence>
<organism evidence="2 3">
    <name type="scientific">Agarivorans gilvus</name>
    <dbReference type="NCBI Taxonomy" id="680279"/>
    <lineage>
        <taxon>Bacteria</taxon>
        <taxon>Pseudomonadati</taxon>
        <taxon>Pseudomonadota</taxon>
        <taxon>Gammaproteobacteria</taxon>
        <taxon>Alteromonadales</taxon>
        <taxon>Alteromonadaceae</taxon>
        <taxon>Agarivorans</taxon>
    </lineage>
</organism>
<keyword evidence="1" id="KW-0472">Membrane</keyword>
<sequence>METPDISKLSICPSCDLLIEATHLCQSGQILVCPRCKHRLCRGSKPRFSNQLALALCCLIMVILANTYPLLSFSFLNIPSSANILRGTILLLDHGYYLVGFCVFLASFIAPILLFSLVCYTSFSLSIGWKSPMLATALHFQEDLIHWSMIEVYLVSFIVALVKLVDFAEIHLGYGLWCICITLFLSTRLIQRLDPSEYWERYADIR</sequence>
<accession>A0ABQ1HXZ7</accession>
<feature type="transmembrane region" description="Helical" evidence="1">
    <location>
        <begin position="52"/>
        <end position="76"/>
    </location>
</feature>
<keyword evidence="1" id="KW-1133">Transmembrane helix</keyword>